<protein>
    <recommendedName>
        <fullName evidence="10">Neuroglian</fullName>
    </recommendedName>
</protein>
<dbReference type="SMART" id="SM00409">
    <property type="entry name" value="IG"/>
    <property type="match status" value="6"/>
</dbReference>
<evidence type="ECO:0000256" key="5">
    <source>
        <dbReference type="SAM" id="SignalP"/>
    </source>
</evidence>
<keyword evidence="2" id="KW-1015">Disulfide bond</keyword>
<dbReference type="InterPro" id="IPR036116">
    <property type="entry name" value="FN3_sf"/>
</dbReference>
<feature type="compositionally biased region" description="Basic residues" evidence="3">
    <location>
        <begin position="1352"/>
        <end position="1381"/>
    </location>
</feature>
<name>A0A267ESH5_9PLAT</name>
<proteinExistence type="predicted"/>
<keyword evidence="4" id="KW-0812">Transmembrane</keyword>
<dbReference type="CDD" id="cd00096">
    <property type="entry name" value="Ig"/>
    <property type="match status" value="3"/>
</dbReference>
<dbReference type="Proteomes" id="UP000215902">
    <property type="component" value="Unassembled WGS sequence"/>
</dbReference>
<dbReference type="SUPFAM" id="SSF49265">
    <property type="entry name" value="Fibronectin type III"/>
    <property type="match status" value="3"/>
</dbReference>
<dbReference type="Pfam" id="PF13927">
    <property type="entry name" value="Ig_3"/>
    <property type="match status" value="3"/>
</dbReference>
<keyword evidence="4" id="KW-1133">Transmembrane helix</keyword>
<feature type="signal peptide" evidence="5">
    <location>
        <begin position="1"/>
        <end position="25"/>
    </location>
</feature>
<feature type="domain" description="Ig-like" evidence="6">
    <location>
        <begin position="330"/>
        <end position="414"/>
    </location>
</feature>
<dbReference type="Gene3D" id="2.60.40.10">
    <property type="entry name" value="Immunoglobulins"/>
    <property type="match status" value="11"/>
</dbReference>
<gene>
    <name evidence="8" type="ORF">BOX15_Mlig006634g2</name>
</gene>
<dbReference type="PROSITE" id="PS50853">
    <property type="entry name" value="FN3"/>
    <property type="match status" value="3"/>
</dbReference>
<evidence type="ECO:0000259" key="6">
    <source>
        <dbReference type="PROSITE" id="PS50835"/>
    </source>
</evidence>
<reference evidence="8 9" key="1">
    <citation type="submission" date="2017-06" db="EMBL/GenBank/DDBJ databases">
        <title>A platform for efficient transgenesis in Macrostomum lignano, a flatworm model organism for stem cell research.</title>
        <authorList>
            <person name="Berezikov E."/>
        </authorList>
    </citation>
    <scope>NUCLEOTIDE SEQUENCE [LARGE SCALE GENOMIC DNA]</scope>
    <source>
        <strain evidence="8">DV1</strain>
        <tissue evidence="8">Whole organism</tissue>
    </source>
</reference>
<feature type="domain" description="Fibronectin type-III" evidence="7">
    <location>
        <begin position="608"/>
        <end position="710"/>
    </location>
</feature>
<dbReference type="GO" id="GO:0016020">
    <property type="term" value="C:membrane"/>
    <property type="evidence" value="ECO:0007669"/>
    <property type="project" value="UniProtKB-SubCell"/>
</dbReference>
<dbReference type="InterPro" id="IPR003598">
    <property type="entry name" value="Ig_sub2"/>
</dbReference>
<organism evidence="8 9">
    <name type="scientific">Macrostomum lignano</name>
    <dbReference type="NCBI Taxonomy" id="282301"/>
    <lineage>
        <taxon>Eukaryota</taxon>
        <taxon>Metazoa</taxon>
        <taxon>Spiralia</taxon>
        <taxon>Lophotrochozoa</taxon>
        <taxon>Platyhelminthes</taxon>
        <taxon>Rhabditophora</taxon>
        <taxon>Macrostomorpha</taxon>
        <taxon>Macrostomida</taxon>
        <taxon>Macrostomidae</taxon>
        <taxon>Macrostomum</taxon>
    </lineage>
</organism>
<keyword evidence="5" id="KW-0732">Signal</keyword>
<feature type="non-terminal residue" evidence="8">
    <location>
        <position position="1"/>
    </location>
</feature>
<dbReference type="InterPro" id="IPR013783">
    <property type="entry name" value="Ig-like_fold"/>
</dbReference>
<dbReference type="STRING" id="282301.A0A267ESH5"/>
<dbReference type="EMBL" id="NIVC01001745">
    <property type="protein sequence ID" value="PAA64505.1"/>
    <property type="molecule type" value="Genomic_DNA"/>
</dbReference>
<feature type="compositionally biased region" description="Basic and acidic residues" evidence="3">
    <location>
        <begin position="1311"/>
        <end position="1321"/>
    </location>
</feature>
<dbReference type="SMART" id="SM00408">
    <property type="entry name" value="IGc2"/>
    <property type="match status" value="5"/>
</dbReference>
<dbReference type="InterPro" id="IPR003599">
    <property type="entry name" value="Ig_sub"/>
</dbReference>
<feature type="domain" description="Ig-like" evidence="6">
    <location>
        <begin position="30"/>
        <end position="120"/>
    </location>
</feature>
<evidence type="ECO:0000256" key="4">
    <source>
        <dbReference type="SAM" id="Phobius"/>
    </source>
</evidence>
<dbReference type="InterPro" id="IPR013098">
    <property type="entry name" value="Ig_I-set"/>
</dbReference>
<evidence type="ECO:0000313" key="9">
    <source>
        <dbReference type="Proteomes" id="UP000215902"/>
    </source>
</evidence>
<dbReference type="OrthoDB" id="6244967at2759"/>
<dbReference type="CDD" id="cd00063">
    <property type="entry name" value="FN3"/>
    <property type="match status" value="4"/>
</dbReference>
<evidence type="ECO:0008006" key="10">
    <source>
        <dbReference type="Google" id="ProtNLM"/>
    </source>
</evidence>
<dbReference type="PANTHER" id="PTHR44170">
    <property type="entry name" value="PROTEIN SIDEKICK"/>
    <property type="match status" value="1"/>
</dbReference>
<comment type="caution">
    <text evidence="8">The sequence shown here is derived from an EMBL/GenBank/DDBJ whole genome shotgun (WGS) entry which is preliminary data.</text>
</comment>
<feature type="region of interest" description="Disordered" evidence="3">
    <location>
        <begin position="1230"/>
        <end position="1412"/>
    </location>
</feature>
<dbReference type="SUPFAM" id="SSF48726">
    <property type="entry name" value="Immunoglobulin"/>
    <property type="match status" value="6"/>
</dbReference>
<sequence>LPLSLGMRLVLVTLQLAALLQYANTVSFPPTLTKMPPKEVAFNIGESIKLECEASGDPAPTFIWKRNEQEFDWTKNSGRYKKYPGAGTLVFISPGEDDDGIYQCLAKNDLGVAASVKTVLRRAELYNFAKEPDVNVERSSGDKVTFPCNAPTSYPEATIVWYRVTGAGTQTLTMSNRINIHPVTGALMFANVQESDTATYKCGVRNDIVRRTAEGRNYKLTVRTNVLYPAAQLMAQKPSVQSALVNKTLDLFCFFSGYPTPMIEWKKDSAKITTSEEWARMQLLDSGARLQLIDIDKDIHTGNYQCTGTNAQIGGSPPSGTFVVNVFSEPYWIEKPTDISVPEGGSHTFRCEAGSADGDPKWFINGVPANQYDNRSAPVGKEFHFKNLTLKDPLVVQCNCTNKYGYIYTNAYLNVLREPPTFVLAPADTKAAARSRFIMPCQTFSAPRAVVAWKKNGEPITGGRYQLQDNGDLLIAELSITDSGTYECTATNDFGSRTASGTVTVRQPTEISMAPQDTRVYEGQEVKLICTAITDLKEEKNLIIQWSKDGTIIDFDQNPRLTINLPDYSLIVSGAKPLDTGIYTCNATNGLDYDSKSAMLMIMGRPEMPTNLEVDCDKFKSDDIAQVKWNPGTDNYAPVLRYVVEFSTQYASDTWYVAPQFGSTEPTDTQVQVKMHPNIQYSFRVKGINVVGESEPSRSVTSPSCRLQPKIPSVNPTNLWAEGNRPQNLVVYWTPLSPLDYNGEKVSYVLIVECMNCVTMPKGSRNETQIVNPRQEKVEFNDLYVGNTRYNIEVFKKYRLSIYARNSEGDSSATRPESVGYSGEEAPTVSPDNFALDSGSGSDPLQSDSVLLSWSMQSDPEKDVDRIRGYFRGFRVEWCLSNLTAADCLVKKRFQDFIFRAIDGPSMVGTLNTRTKRQAVAAFTYNGKLTHLPGSTTIRAWVRVLNKYYAGPPSATVEFTTKEGTPGQVGDFVLSVTGVNHLEFDWQVPPQPNGRLIGYQMAYQEINGLSLGYLTLAPPLTDPTQTRGAVTGLKPDTNYRVYLYARTAVGNGEPNFLDVRTAPPNKAPSPPTFSVSAIGQQAFNVTFAPSTAGVSGSVFYVQYRMPGRNKWFETQREYRNRWIQIDGLENDAWYDIRVVATNGAAMTSYSDIVRMQTGGEPSPNALRGASATWFICMVLILLALIALIIFLFFVRKRRLEAKRGKLLPQEDEPQLGAGFGGPYASGFQSGAAAAAGGEGDFEPDEPPMENKPHTFMSSGDEPPPMSAAAASYAAAPASPPYNDDEYNPVNKPAFSAASPGQVQAPQLPRSRLRECLADARSKAPSTACQDGPLTRPKRITSPSNTASCAPTRPHRRRLRSRSRSRCRLRRLLSRSRRRRQSRQAVSTSRSRRRRRTRTTGRQARAPSAAPVELAAQPTFDGAYCFSVRENSLNDGYFRSVLLPTELFSRLLGI</sequence>
<evidence type="ECO:0000313" key="8">
    <source>
        <dbReference type="EMBL" id="PAA64505.1"/>
    </source>
</evidence>
<feature type="domain" description="Ig-like" evidence="6">
    <location>
        <begin position="229"/>
        <end position="323"/>
    </location>
</feature>
<dbReference type="InterPro" id="IPR007110">
    <property type="entry name" value="Ig-like_dom"/>
</dbReference>
<keyword evidence="4" id="KW-0472">Membrane</keyword>
<dbReference type="PROSITE" id="PS50835">
    <property type="entry name" value="IG_LIKE"/>
    <property type="match status" value="6"/>
</dbReference>
<dbReference type="Pfam" id="PF07679">
    <property type="entry name" value="I-set"/>
    <property type="match status" value="2"/>
</dbReference>
<feature type="compositionally biased region" description="Low complexity" evidence="3">
    <location>
        <begin position="1266"/>
        <end position="1276"/>
    </location>
</feature>
<dbReference type="SMART" id="SM00060">
    <property type="entry name" value="FN3"/>
    <property type="match status" value="4"/>
</dbReference>
<feature type="chain" id="PRO_5012176169" description="Neuroglian" evidence="5">
    <location>
        <begin position="26"/>
        <end position="1453"/>
    </location>
</feature>
<dbReference type="Pfam" id="PF00041">
    <property type="entry name" value="fn3"/>
    <property type="match status" value="2"/>
</dbReference>
<feature type="domain" description="Ig-like" evidence="6">
    <location>
        <begin position="420"/>
        <end position="504"/>
    </location>
</feature>
<keyword evidence="1" id="KW-0677">Repeat</keyword>
<dbReference type="InterPro" id="IPR003961">
    <property type="entry name" value="FN3_dom"/>
</dbReference>
<dbReference type="GO" id="GO:0098609">
    <property type="term" value="P:cell-cell adhesion"/>
    <property type="evidence" value="ECO:0007669"/>
    <property type="project" value="TreeGrafter"/>
</dbReference>
<feature type="domain" description="Fibronectin type-III" evidence="7">
    <location>
        <begin position="1067"/>
        <end position="1160"/>
    </location>
</feature>
<dbReference type="PANTHER" id="PTHR44170:SF6">
    <property type="entry name" value="CONTACTIN"/>
    <property type="match status" value="1"/>
</dbReference>
<feature type="region of interest" description="Disordered" evidence="3">
    <location>
        <begin position="808"/>
        <end position="842"/>
    </location>
</feature>
<dbReference type="InterPro" id="IPR036179">
    <property type="entry name" value="Ig-like_dom_sf"/>
</dbReference>
<evidence type="ECO:0000256" key="1">
    <source>
        <dbReference type="ARBA" id="ARBA00022737"/>
    </source>
</evidence>
<feature type="domain" description="Ig-like" evidence="6">
    <location>
        <begin position="141"/>
        <end position="221"/>
    </location>
</feature>
<keyword evidence="9" id="KW-1185">Reference proteome</keyword>
<feature type="domain" description="Fibronectin type-III" evidence="7">
    <location>
        <begin position="965"/>
        <end position="1065"/>
    </location>
</feature>
<feature type="compositionally biased region" description="Basic residues" evidence="3">
    <location>
        <begin position="1389"/>
        <end position="1398"/>
    </location>
</feature>
<feature type="domain" description="Ig-like" evidence="6">
    <location>
        <begin position="508"/>
        <end position="601"/>
    </location>
</feature>
<accession>A0A267ESH5</accession>
<evidence type="ECO:0000256" key="2">
    <source>
        <dbReference type="ARBA" id="ARBA00023157"/>
    </source>
</evidence>
<feature type="transmembrane region" description="Helical" evidence="4">
    <location>
        <begin position="1171"/>
        <end position="1194"/>
    </location>
</feature>
<evidence type="ECO:0000256" key="3">
    <source>
        <dbReference type="SAM" id="MobiDB-lite"/>
    </source>
</evidence>
<evidence type="ECO:0000259" key="7">
    <source>
        <dbReference type="PROSITE" id="PS50853"/>
    </source>
</evidence>